<dbReference type="PANTHER" id="PTHR34406">
    <property type="entry name" value="PROTEIN YCEI"/>
    <property type="match status" value="1"/>
</dbReference>
<evidence type="ECO:0000313" key="3">
    <source>
        <dbReference type="EMBL" id="AXI02308.1"/>
    </source>
</evidence>
<dbReference type="OrthoDB" id="9811006at2"/>
<dbReference type="InterPro" id="IPR036761">
    <property type="entry name" value="TTHA0802/YceI-like_sf"/>
</dbReference>
<dbReference type="Proteomes" id="UP000253940">
    <property type="component" value="Chromosome"/>
</dbReference>
<dbReference type="RefSeq" id="WP_114898418.1">
    <property type="nucleotide sequence ID" value="NZ_CP031222.1"/>
</dbReference>
<gene>
    <name evidence="3" type="ORF">HYN46_05325</name>
</gene>
<feature type="chain" id="PRO_5016624687" evidence="1">
    <location>
        <begin position="38"/>
        <end position="214"/>
    </location>
</feature>
<name>A0A345P4U9_9GAMM</name>
<dbReference type="AlphaFoldDB" id="A0A345P4U9"/>
<dbReference type="PANTHER" id="PTHR34406:SF1">
    <property type="entry name" value="PROTEIN YCEI"/>
    <property type="match status" value="1"/>
</dbReference>
<evidence type="ECO:0000313" key="4">
    <source>
        <dbReference type="Proteomes" id="UP000253940"/>
    </source>
</evidence>
<organism evidence="3 4">
    <name type="scientific">Aquirhabdus parva</name>
    <dbReference type="NCBI Taxonomy" id="2283318"/>
    <lineage>
        <taxon>Bacteria</taxon>
        <taxon>Pseudomonadati</taxon>
        <taxon>Pseudomonadota</taxon>
        <taxon>Gammaproteobacteria</taxon>
        <taxon>Moraxellales</taxon>
        <taxon>Moraxellaceae</taxon>
        <taxon>Aquirhabdus</taxon>
    </lineage>
</organism>
<reference evidence="3 4" key="1">
    <citation type="submission" date="2018-07" db="EMBL/GenBank/DDBJ databases">
        <title>Genome sequencing of Moraxellaceae gen. HYN0046.</title>
        <authorList>
            <person name="Kim M."/>
            <person name="Yi H."/>
        </authorList>
    </citation>
    <scope>NUCLEOTIDE SEQUENCE [LARGE SCALE GENOMIC DNA]</scope>
    <source>
        <strain evidence="3 4">HYN0046</strain>
    </source>
</reference>
<dbReference type="Gene3D" id="2.40.128.110">
    <property type="entry name" value="Lipid/polyisoprenoid-binding, YceI-like"/>
    <property type="match status" value="1"/>
</dbReference>
<sequence>MMGKMSNWGQGYRNVRRYCAGSCLLLMCLGYTDAVFADWQFDKDKSRISFLTTKESFAQIKGGFHSFDGRIKGSPEDPLHTAANFIIQTSSISTGIGIRDSVLRGSGFFNVKAFPTMEFKSTKITKVDATHATVRGDLTMLGITKPLVFDVTLDKPITDTVTKAIKINATALATMNRYDWGMTTFVPAVGPEITVRVDAVLMNDGTDSEESPLR</sequence>
<protein>
    <submittedName>
        <fullName evidence="3">Polyisoprenoid-binding protein</fullName>
    </submittedName>
</protein>
<dbReference type="InterPro" id="IPR007372">
    <property type="entry name" value="Lipid/polyisoprenoid-bd_YceI"/>
</dbReference>
<proteinExistence type="predicted"/>
<accession>A0A345P4U9</accession>
<feature type="signal peptide" evidence="1">
    <location>
        <begin position="1"/>
        <end position="37"/>
    </location>
</feature>
<dbReference type="SMART" id="SM00867">
    <property type="entry name" value="YceI"/>
    <property type="match status" value="1"/>
</dbReference>
<dbReference type="SUPFAM" id="SSF101874">
    <property type="entry name" value="YceI-like"/>
    <property type="match status" value="1"/>
</dbReference>
<keyword evidence="1" id="KW-0732">Signal</keyword>
<keyword evidence="4" id="KW-1185">Reference proteome</keyword>
<evidence type="ECO:0000256" key="1">
    <source>
        <dbReference type="SAM" id="SignalP"/>
    </source>
</evidence>
<evidence type="ECO:0000259" key="2">
    <source>
        <dbReference type="SMART" id="SM00867"/>
    </source>
</evidence>
<dbReference type="Pfam" id="PF04264">
    <property type="entry name" value="YceI"/>
    <property type="match status" value="1"/>
</dbReference>
<feature type="domain" description="Lipid/polyisoprenoid-binding YceI-like" evidence="2">
    <location>
        <begin position="38"/>
        <end position="202"/>
    </location>
</feature>
<dbReference type="KEGG" id="mbah:HYN46_05325"/>
<dbReference type="EMBL" id="CP031222">
    <property type="protein sequence ID" value="AXI02308.1"/>
    <property type="molecule type" value="Genomic_DNA"/>
</dbReference>